<dbReference type="AlphaFoldDB" id="A0AAD6VSH5"/>
<organism evidence="4 5">
    <name type="scientific">Mycena pura</name>
    <dbReference type="NCBI Taxonomy" id="153505"/>
    <lineage>
        <taxon>Eukaryota</taxon>
        <taxon>Fungi</taxon>
        <taxon>Dikarya</taxon>
        <taxon>Basidiomycota</taxon>
        <taxon>Agaricomycotina</taxon>
        <taxon>Agaricomycetes</taxon>
        <taxon>Agaricomycetidae</taxon>
        <taxon>Agaricales</taxon>
        <taxon>Marasmiineae</taxon>
        <taxon>Mycenaceae</taxon>
        <taxon>Mycena</taxon>
    </lineage>
</organism>
<dbReference type="Proteomes" id="UP001219525">
    <property type="component" value="Unassembled WGS sequence"/>
</dbReference>
<dbReference type="Pfam" id="PF20411">
    <property type="entry name" value="DUF6697"/>
    <property type="match status" value="1"/>
</dbReference>
<comment type="caution">
    <text evidence="4">The sequence shown here is derived from an EMBL/GenBank/DDBJ whole genome shotgun (WGS) entry which is preliminary data.</text>
</comment>
<evidence type="ECO:0000256" key="1">
    <source>
        <dbReference type="SAM" id="Coils"/>
    </source>
</evidence>
<evidence type="ECO:0000256" key="2">
    <source>
        <dbReference type="SAM" id="MobiDB-lite"/>
    </source>
</evidence>
<keyword evidence="5" id="KW-1185">Reference proteome</keyword>
<feature type="region of interest" description="Disordered" evidence="2">
    <location>
        <begin position="135"/>
        <end position="155"/>
    </location>
</feature>
<reference evidence="4" key="1">
    <citation type="submission" date="2023-03" db="EMBL/GenBank/DDBJ databases">
        <title>Massive genome expansion in bonnet fungi (Mycena s.s.) driven by repeated elements and novel gene families across ecological guilds.</title>
        <authorList>
            <consortium name="Lawrence Berkeley National Laboratory"/>
            <person name="Harder C.B."/>
            <person name="Miyauchi S."/>
            <person name="Viragh M."/>
            <person name="Kuo A."/>
            <person name="Thoen E."/>
            <person name="Andreopoulos B."/>
            <person name="Lu D."/>
            <person name="Skrede I."/>
            <person name="Drula E."/>
            <person name="Henrissat B."/>
            <person name="Morin E."/>
            <person name="Kohler A."/>
            <person name="Barry K."/>
            <person name="LaButti K."/>
            <person name="Morin E."/>
            <person name="Salamov A."/>
            <person name="Lipzen A."/>
            <person name="Mereny Z."/>
            <person name="Hegedus B."/>
            <person name="Baldrian P."/>
            <person name="Stursova M."/>
            <person name="Weitz H."/>
            <person name="Taylor A."/>
            <person name="Grigoriev I.V."/>
            <person name="Nagy L.G."/>
            <person name="Martin F."/>
            <person name="Kauserud H."/>
        </authorList>
    </citation>
    <scope>NUCLEOTIDE SEQUENCE</scope>
    <source>
        <strain evidence="4">9144</strain>
    </source>
</reference>
<keyword evidence="1" id="KW-0175">Coiled coil</keyword>
<evidence type="ECO:0000313" key="4">
    <source>
        <dbReference type="EMBL" id="KAJ7221463.1"/>
    </source>
</evidence>
<dbReference type="InterPro" id="IPR046520">
    <property type="entry name" value="DUF6697"/>
</dbReference>
<protein>
    <recommendedName>
        <fullName evidence="3">DUF6697 domain-containing protein</fullName>
    </recommendedName>
</protein>
<accession>A0AAD6VSH5</accession>
<feature type="coiled-coil region" evidence="1">
    <location>
        <begin position="96"/>
        <end position="123"/>
    </location>
</feature>
<dbReference type="EMBL" id="JARJCW010000008">
    <property type="protein sequence ID" value="KAJ7221463.1"/>
    <property type="molecule type" value="Genomic_DNA"/>
</dbReference>
<evidence type="ECO:0000259" key="3">
    <source>
        <dbReference type="Pfam" id="PF20411"/>
    </source>
</evidence>
<name>A0AAD6VSH5_9AGAR</name>
<evidence type="ECO:0000313" key="5">
    <source>
        <dbReference type="Proteomes" id="UP001219525"/>
    </source>
</evidence>
<feature type="domain" description="DUF6697" evidence="3">
    <location>
        <begin position="273"/>
        <end position="423"/>
    </location>
</feature>
<proteinExistence type="predicted"/>
<gene>
    <name evidence="4" type="ORF">GGX14DRAFT_429784</name>
</gene>
<sequence length="485" mass="52659">MAATPALKILPVSAVPGLEELFKMKKEAGIPPLKVMDPLSVVEMALEVEVERARAAEALAARDAAIQRLSDAYLSIRQNKAIIERLQQGSQAQPQANHENEQVLALEITVKTLREELAVLNKSNAPAKFLEPPPSYGENGIDHGNPGHNPQLVRPATSSAPLRLLREVTLPARPATASAVSSVSDRTARIVLDDNDLDYQVHNPLQLHAYTQPAFQVVHAAPKSNEPEDIIKARHALLATIPLPENPPDDTLKPIVIPPSFTLQEFLANAPGSLRNALSNYRVFQELTTSWCPEREEHGYLLTPLFKCSTNPRVATAHRWNMVDVMTRINKPTECFYNKDGNWYYAGVYKAFRLANLTTKEWDALSTETTQALIKETIAGRKNTSPQNVYETGQLYAAGALKVACLGLQCVGFNKALYLAILEQAAKCALVGKWKAAVAVTAPSVGLGSVGGAWNAAAASDVTDGMAGMKMSGTRSENTPVHKGK</sequence>